<dbReference type="InterPro" id="IPR001466">
    <property type="entry name" value="Beta-lactam-related"/>
</dbReference>
<keyword evidence="3" id="KW-1133">Transmembrane helix</keyword>
<sequence length="367" mass="41337">MSKRSKKIVYACLLCVVLVILGYWYFKGSLFFSEPFANTEKAGKTNQSTKIARQKEIDQLIVDAHFKGAALVIDRGQVFYEKGYGYADVETKQENKVTTTFPIASLQKIITGALILQLVNDKQLSLDTTLDQFYPTIETAKQITIKDLLNHTSGLMLPEEEPDHLLSDQNTQIDYALKELEVDQGQEYLYSNGNYTILAGIISMILKQSYEEVVQERVVDKLGLKQTYFWDTLPMKITVPKPYIYAGKDYQPDVFPSSEKLFSSLLGAGNMYMSTTDFWQFIQGLTNGKLFKSSKYDELAEVKTGGYQSGMIYFDSLKYSIGSLGGYNTVIYGDQENQQVVILFANQIGEEGIGALAEQVYQKVLAT</sequence>
<dbReference type="Proteomes" id="UP000196151">
    <property type="component" value="Chromosome"/>
</dbReference>
<keyword evidence="2 3" id="KW-0472">Membrane</keyword>
<dbReference type="EMBL" id="NIBQ01000001">
    <property type="protein sequence ID" value="OUZ35770.1"/>
    <property type="molecule type" value="Genomic_DNA"/>
</dbReference>
<dbReference type="PANTHER" id="PTHR46825:SF11">
    <property type="entry name" value="PENICILLIN-BINDING PROTEIN 4"/>
    <property type="match status" value="1"/>
</dbReference>
<organism evidence="5">
    <name type="scientific">Candidatus Enterococcus dunnyi</name>
    <dbReference type="NCBI Taxonomy" id="1834192"/>
    <lineage>
        <taxon>Bacteria</taxon>
        <taxon>Bacillati</taxon>
        <taxon>Bacillota</taxon>
        <taxon>Bacilli</taxon>
        <taxon>Lactobacillales</taxon>
        <taxon>Enterococcaceae</taxon>
        <taxon>Enterococcus</taxon>
    </lineage>
</organism>
<keyword evidence="7" id="KW-1185">Reference proteome</keyword>
<feature type="transmembrane region" description="Helical" evidence="3">
    <location>
        <begin position="7"/>
        <end position="26"/>
    </location>
</feature>
<comment type="subcellular location">
    <subcellularLocation>
        <location evidence="1">Membrane</location>
    </subcellularLocation>
</comment>
<dbReference type="SUPFAM" id="SSF56601">
    <property type="entry name" value="beta-lactamase/transpeptidase-like"/>
    <property type="match status" value="1"/>
</dbReference>
<reference evidence="6" key="2">
    <citation type="submission" date="2017-05" db="EMBL/GenBank/DDBJ databases">
        <authorList>
            <consortium name="The Broad Institute Genomics Platform"/>
            <consortium name="The Broad Institute Genomic Center for Infectious Diseases"/>
            <person name="Earl A."/>
            <person name="Manson A."/>
            <person name="Schwartman J."/>
            <person name="Gilmore M."/>
            <person name="Abouelleil A."/>
            <person name="Cao P."/>
            <person name="Chapman S."/>
            <person name="Cusick C."/>
            <person name="Shea T."/>
            <person name="Young S."/>
            <person name="Neafsey D."/>
            <person name="Nusbaum C."/>
            <person name="Birren B."/>
        </authorList>
    </citation>
    <scope>NUCLEOTIDE SEQUENCE</scope>
    <source>
        <strain evidence="6">9D6_DIV0238</strain>
    </source>
</reference>
<reference evidence="5" key="1">
    <citation type="submission" date="2017-05" db="EMBL/GenBank/DDBJ databases">
        <title>The Genome Sequence of Enterococcus sp. 9D6_DIV0238.</title>
        <authorList>
            <consortium name="The Broad Institute Genomics Platform"/>
            <consortium name="The Broad Institute Genomic Center for Infectious Diseases"/>
            <person name="Earl A."/>
            <person name="Manson A."/>
            <person name="Schwartman J."/>
            <person name="Gilmore M."/>
            <person name="Abouelleil A."/>
            <person name="Cao P."/>
            <person name="Chapman S."/>
            <person name="Cusick C."/>
            <person name="Shea T."/>
            <person name="Young S."/>
            <person name="Neafsey D."/>
            <person name="Nusbaum C."/>
            <person name="Birren B."/>
        </authorList>
    </citation>
    <scope>NUCLEOTIDE SEQUENCE [LARGE SCALE GENOMIC DNA]</scope>
    <source>
        <strain evidence="5">9D6_DIV0238</strain>
    </source>
</reference>
<dbReference type="InterPro" id="IPR012338">
    <property type="entry name" value="Beta-lactam/transpept-like"/>
</dbReference>
<evidence type="ECO:0000256" key="3">
    <source>
        <dbReference type="SAM" id="Phobius"/>
    </source>
</evidence>
<evidence type="ECO:0000313" key="6">
    <source>
        <dbReference type="EMBL" id="WYJ93071.1"/>
    </source>
</evidence>
<evidence type="ECO:0000259" key="4">
    <source>
        <dbReference type="Pfam" id="PF00144"/>
    </source>
</evidence>
<evidence type="ECO:0000256" key="1">
    <source>
        <dbReference type="ARBA" id="ARBA00004370"/>
    </source>
</evidence>
<dbReference type="EMBL" id="CP147246">
    <property type="protein sequence ID" value="WYJ93071.1"/>
    <property type="molecule type" value="Genomic_DNA"/>
</dbReference>
<dbReference type="Gene3D" id="3.40.710.10">
    <property type="entry name" value="DD-peptidase/beta-lactamase superfamily"/>
    <property type="match status" value="1"/>
</dbReference>
<protein>
    <recommendedName>
        <fullName evidence="4">Beta-lactamase-related domain-containing protein</fullName>
    </recommendedName>
</protein>
<proteinExistence type="predicted"/>
<gene>
    <name evidence="6" type="ORF">A5889_000550</name>
    <name evidence="5" type="ORF">A5889_001246</name>
</gene>
<dbReference type="RefSeq" id="WP_087640338.1">
    <property type="nucleotide sequence ID" value="NZ_CP147246.1"/>
</dbReference>
<evidence type="ECO:0000313" key="5">
    <source>
        <dbReference type="EMBL" id="OUZ35770.1"/>
    </source>
</evidence>
<dbReference type="Pfam" id="PF00144">
    <property type="entry name" value="Beta-lactamase"/>
    <property type="match status" value="1"/>
</dbReference>
<accession>A0A200JG42</accession>
<reference evidence="6" key="3">
    <citation type="submission" date="2024-03" db="EMBL/GenBank/DDBJ databases">
        <title>The Genome Sequence of Enterococcus sp. DIV0238c.</title>
        <authorList>
            <consortium name="The Broad Institute Genomics Platform"/>
            <consortium name="The Broad Institute Microbial Omics Core"/>
            <consortium name="The Broad Institute Genomic Center for Infectious Diseases"/>
            <person name="Earl A."/>
            <person name="Manson A."/>
            <person name="Gilmore M."/>
            <person name="Schwartman J."/>
            <person name="Shea T."/>
            <person name="Abouelleil A."/>
            <person name="Cao P."/>
            <person name="Chapman S."/>
            <person name="Cusick C."/>
            <person name="Young S."/>
            <person name="Neafsey D."/>
            <person name="Nusbaum C."/>
            <person name="Birren B."/>
        </authorList>
    </citation>
    <scope>NUCLEOTIDE SEQUENCE</scope>
    <source>
        <strain evidence="6">9D6_DIV0238</strain>
    </source>
</reference>
<dbReference type="GO" id="GO:0016020">
    <property type="term" value="C:membrane"/>
    <property type="evidence" value="ECO:0007669"/>
    <property type="project" value="UniProtKB-SubCell"/>
</dbReference>
<evidence type="ECO:0000256" key="2">
    <source>
        <dbReference type="ARBA" id="ARBA00023136"/>
    </source>
</evidence>
<keyword evidence="3" id="KW-0812">Transmembrane</keyword>
<name>A0A200JG42_9ENTE</name>
<evidence type="ECO:0000313" key="7">
    <source>
        <dbReference type="Proteomes" id="UP000196151"/>
    </source>
</evidence>
<dbReference type="AlphaFoldDB" id="A0A200JG42"/>
<feature type="domain" description="Beta-lactamase-related" evidence="4">
    <location>
        <begin position="58"/>
        <end position="351"/>
    </location>
</feature>
<dbReference type="InterPro" id="IPR050491">
    <property type="entry name" value="AmpC-like"/>
</dbReference>
<dbReference type="OrthoDB" id="2157616at2"/>
<dbReference type="PANTHER" id="PTHR46825">
    <property type="entry name" value="D-ALANYL-D-ALANINE-CARBOXYPEPTIDASE/ENDOPEPTIDASE AMPH"/>
    <property type="match status" value="1"/>
</dbReference>